<name>A0AAU8HVI5_9FIRM</name>
<dbReference type="InterPro" id="IPR000322">
    <property type="entry name" value="Glyco_hydro_31_TIM"/>
</dbReference>
<dbReference type="InterPro" id="IPR033403">
    <property type="entry name" value="DUF5110"/>
</dbReference>
<dbReference type="Gene3D" id="3.20.20.80">
    <property type="entry name" value="Glycosidases"/>
    <property type="match status" value="1"/>
</dbReference>
<comment type="similarity">
    <text evidence="1 4">Belongs to the glycosyl hydrolase 31 family.</text>
</comment>
<feature type="domain" description="Glycoside hydrolase family 31 TIM barrel" evidence="5">
    <location>
        <begin position="163"/>
        <end position="524"/>
    </location>
</feature>
<evidence type="ECO:0000256" key="4">
    <source>
        <dbReference type="RuleBase" id="RU361185"/>
    </source>
</evidence>
<organism evidence="9">
    <name type="scientific">Proteinivorax hydrogeniformans</name>
    <dbReference type="NCBI Taxonomy" id="1826727"/>
    <lineage>
        <taxon>Bacteria</taxon>
        <taxon>Bacillati</taxon>
        <taxon>Bacillota</taxon>
        <taxon>Clostridia</taxon>
        <taxon>Eubacteriales</taxon>
        <taxon>Proteinivoracaceae</taxon>
        <taxon>Proteinivorax</taxon>
    </lineage>
</organism>
<dbReference type="Pfam" id="PF01055">
    <property type="entry name" value="Glyco_hydro_31_2nd"/>
    <property type="match status" value="1"/>
</dbReference>
<dbReference type="InterPro" id="IPR025887">
    <property type="entry name" value="Glyco_hydro_31_N_dom"/>
</dbReference>
<dbReference type="InterPro" id="IPR017853">
    <property type="entry name" value="GH"/>
</dbReference>
<dbReference type="PROSITE" id="PS00129">
    <property type="entry name" value="GLYCOSYL_HYDROL_F31_1"/>
    <property type="match status" value="1"/>
</dbReference>
<evidence type="ECO:0000256" key="2">
    <source>
        <dbReference type="ARBA" id="ARBA00022801"/>
    </source>
</evidence>
<dbReference type="Pfam" id="PF17137">
    <property type="entry name" value="DUF5110"/>
    <property type="match status" value="1"/>
</dbReference>
<dbReference type="SUPFAM" id="SSF51445">
    <property type="entry name" value="(Trans)glycosidases"/>
    <property type="match status" value="1"/>
</dbReference>
<dbReference type="RefSeq" id="WP_353893929.1">
    <property type="nucleotide sequence ID" value="NZ_CP159485.1"/>
</dbReference>
<dbReference type="Pfam" id="PF13802">
    <property type="entry name" value="Gal_mutarotas_2"/>
    <property type="match status" value="1"/>
</dbReference>
<dbReference type="SUPFAM" id="SSF74650">
    <property type="entry name" value="Galactose mutarotase-like"/>
    <property type="match status" value="1"/>
</dbReference>
<feature type="domain" description="DUF5110" evidence="7">
    <location>
        <begin position="639"/>
        <end position="688"/>
    </location>
</feature>
<reference evidence="9" key="2">
    <citation type="submission" date="2024-06" db="EMBL/GenBank/DDBJ databases">
        <authorList>
            <person name="Petrova K.O."/>
            <person name="Toshchakov S.V."/>
            <person name="Boltjanskaja Y.V."/>
            <person name="Kevbrin V.V."/>
        </authorList>
    </citation>
    <scope>NUCLEOTIDE SEQUENCE</scope>
    <source>
        <strain evidence="9">Z-710</strain>
    </source>
</reference>
<dbReference type="Pfam" id="PF21365">
    <property type="entry name" value="Glyco_hydro_31_3rd"/>
    <property type="match status" value="1"/>
</dbReference>
<protein>
    <submittedName>
        <fullName evidence="9">TIM-barrel domain-containing protein</fullName>
    </submittedName>
</protein>
<dbReference type="PANTHER" id="PTHR22762">
    <property type="entry name" value="ALPHA-GLUCOSIDASE"/>
    <property type="match status" value="1"/>
</dbReference>
<reference evidence="9" key="1">
    <citation type="journal article" date="2018" name="Antonie Van Leeuwenhoek">
        <title>Proteinivorax hydrogeniformans sp. nov., an anaerobic, haloalkaliphilic bacterium fermenting proteinaceous compounds with high hydrogen production.</title>
        <authorList>
            <person name="Boltyanskaya Y."/>
            <person name="Detkova E."/>
            <person name="Pimenov N."/>
            <person name="Kevbrin V."/>
        </authorList>
    </citation>
    <scope>NUCLEOTIDE SEQUENCE</scope>
    <source>
        <strain evidence="9">Z-710</strain>
    </source>
</reference>
<feature type="domain" description="Glycosyl hydrolase family 31 C-terminal" evidence="8">
    <location>
        <begin position="536"/>
        <end position="622"/>
    </location>
</feature>
<dbReference type="SUPFAM" id="SSF51011">
    <property type="entry name" value="Glycosyl hydrolase domain"/>
    <property type="match status" value="1"/>
</dbReference>
<gene>
    <name evidence="9" type="ORF">PRVXH_000700</name>
</gene>
<dbReference type="GO" id="GO:0005975">
    <property type="term" value="P:carbohydrate metabolic process"/>
    <property type="evidence" value="ECO:0007669"/>
    <property type="project" value="InterPro"/>
</dbReference>
<evidence type="ECO:0000256" key="1">
    <source>
        <dbReference type="ARBA" id="ARBA00007806"/>
    </source>
</evidence>
<dbReference type="InterPro" id="IPR011013">
    <property type="entry name" value="Gal_mutarotase_sf_dom"/>
</dbReference>
<dbReference type="AlphaFoldDB" id="A0AAU8HVI5"/>
<evidence type="ECO:0000256" key="3">
    <source>
        <dbReference type="ARBA" id="ARBA00023295"/>
    </source>
</evidence>
<dbReference type="PANTHER" id="PTHR22762:SF120">
    <property type="entry name" value="HETEROGLYCAN GLUCOSIDASE 1"/>
    <property type="match status" value="1"/>
</dbReference>
<keyword evidence="2 4" id="KW-0378">Hydrolase</keyword>
<dbReference type="CDD" id="cd06604">
    <property type="entry name" value="GH31_glucosidase_II_MalA"/>
    <property type="match status" value="1"/>
</dbReference>
<dbReference type="InterPro" id="IPR030458">
    <property type="entry name" value="Glyco_hydro_31_AS"/>
</dbReference>
<evidence type="ECO:0000259" key="7">
    <source>
        <dbReference type="Pfam" id="PF17137"/>
    </source>
</evidence>
<dbReference type="CDD" id="cd14752">
    <property type="entry name" value="GH31_N"/>
    <property type="match status" value="1"/>
</dbReference>
<dbReference type="GO" id="GO:0004553">
    <property type="term" value="F:hydrolase activity, hydrolyzing O-glycosyl compounds"/>
    <property type="evidence" value="ECO:0007669"/>
    <property type="project" value="InterPro"/>
</dbReference>
<evidence type="ECO:0000259" key="8">
    <source>
        <dbReference type="Pfam" id="PF21365"/>
    </source>
</evidence>
<accession>A0AAU8HVI5</accession>
<dbReference type="Gene3D" id="2.60.40.4040">
    <property type="match status" value="1"/>
</dbReference>
<feature type="domain" description="Glycoside hydrolase family 31 N-terminal" evidence="6">
    <location>
        <begin position="42"/>
        <end position="121"/>
    </location>
</feature>
<dbReference type="EMBL" id="CP159485">
    <property type="protein sequence ID" value="XCI29381.1"/>
    <property type="molecule type" value="Genomic_DNA"/>
</dbReference>
<evidence type="ECO:0000259" key="6">
    <source>
        <dbReference type="Pfam" id="PF13802"/>
    </source>
</evidence>
<keyword evidence="3 4" id="KW-0326">Glycosidase</keyword>
<dbReference type="InterPro" id="IPR048395">
    <property type="entry name" value="Glyco_hydro_31_C"/>
</dbReference>
<dbReference type="GO" id="GO:0030246">
    <property type="term" value="F:carbohydrate binding"/>
    <property type="evidence" value="ECO:0007669"/>
    <property type="project" value="InterPro"/>
</dbReference>
<evidence type="ECO:0000259" key="5">
    <source>
        <dbReference type="Pfam" id="PF01055"/>
    </source>
</evidence>
<proteinExistence type="inferred from homology"/>
<evidence type="ECO:0000313" key="9">
    <source>
        <dbReference type="EMBL" id="XCI29381.1"/>
    </source>
</evidence>
<dbReference type="Gene3D" id="2.60.40.1760">
    <property type="entry name" value="glycosyl hydrolase (family 31)"/>
    <property type="match status" value="1"/>
</dbReference>
<sequence>MKTFILENGVKVFQYGEPIDTDAVYAEKLKQKFDEKLKPSFKEDGKAIINIELEKEDMVYGLGGNLGGINKRGRVYQSYCTDEPSHTEEKTTLYGAHNFFIVSGKTHCGYFIDFPSRIKYDVGFSTLDSFNIEIFGQDFNLYVIEGETLEEISSKFLQIIGKPYVPPKWGFGYFQSRWGYKNKEEVLEVYNTFKENKIPLEGIYLDLDYMDNFKDFSISKERFDGFKDFVEKLKKDGTYLIPIIDAGVKVEKGYDVYEEGIKGDHFCKDKDGKPYTAAVWPGQVHFPDFFKEDTQKWFGSKYKLLTKSGIEGVWNDMNEPAIFYDQKSIDEAINSAIESKGKNMDVFSFFDLKDKFANLANKDEYYKSFYHQVGNTMKSNDEVHNLYGHYMTKSANIGLKKLLDDKRFVLISRASSIGMHKYGGIWTGDNCSFWSHLDQNIKNMPSLNMCGFFYTGADTGGFGNDCYGEMLVRWLQFSVFTPLLRNHSAIGCQNQEPYVFGKEVKENSKNLIKARYRLLPYIYSEYMKSVNNYKLMFKPLSFEYEDELAKQAEDQLFLGNELMIAPVHKPNHKGRYVYLPQKMVEVSFKGDCESLAVKDCGIHYLSYELEDFKFFLRKNSIIPHINPAMNVKHLSQETLKIIAYVDSEAEYNLYDDDGISHQYQQGNSFNTNIKITRGNDDFIIEVDNSNPSIKEIEFTIIDSSNNIKNKKIKL</sequence>